<dbReference type="RefSeq" id="WP_070068479.1">
    <property type="nucleotide sequence ID" value="NZ_MKKK01000001.1"/>
</dbReference>
<evidence type="ECO:0008006" key="4">
    <source>
        <dbReference type="Google" id="ProtNLM"/>
    </source>
</evidence>
<protein>
    <recommendedName>
        <fullName evidence="4">DUF2939 domain-containing protein</fullName>
    </recommendedName>
</protein>
<gene>
    <name evidence="2" type="ORF">BJI46_00835</name>
</gene>
<keyword evidence="1" id="KW-0812">Transmembrane</keyword>
<feature type="transmembrane region" description="Helical" evidence="1">
    <location>
        <begin position="6"/>
        <end position="28"/>
    </location>
</feature>
<dbReference type="EMBL" id="MKKK01000001">
    <property type="protein sequence ID" value="OEY98099.1"/>
    <property type="molecule type" value="Genomic_DNA"/>
</dbReference>
<accession>A0A1E7RFC8</accession>
<dbReference type="Proteomes" id="UP000185895">
    <property type="component" value="Unassembled WGS sequence"/>
</dbReference>
<evidence type="ECO:0000313" key="3">
    <source>
        <dbReference type="Proteomes" id="UP000185895"/>
    </source>
</evidence>
<dbReference type="STRING" id="1262585.BJI46_00835"/>
<reference evidence="2 3" key="1">
    <citation type="submission" date="2016-09" db="EMBL/GenBank/DDBJ databases">
        <authorList>
            <person name="Capua I."/>
            <person name="De Benedictis P."/>
            <person name="Joannis T."/>
            <person name="Lombin L.H."/>
            <person name="Cattoli G."/>
        </authorList>
    </citation>
    <scope>NUCLEOTIDE SEQUENCE [LARGE SCALE GENOMIC DNA]</scope>
    <source>
        <strain evidence="2 3">ANC 4671</strain>
    </source>
</reference>
<keyword evidence="1" id="KW-0472">Membrane</keyword>
<dbReference type="AlphaFoldDB" id="A0A1E7RFC8"/>
<name>A0A1E7RFC8_9GAMM</name>
<dbReference type="Pfam" id="PF11159">
    <property type="entry name" value="DUF2939"/>
    <property type="match status" value="1"/>
</dbReference>
<dbReference type="InterPro" id="IPR021330">
    <property type="entry name" value="DUF2939"/>
</dbReference>
<proteinExistence type="predicted"/>
<keyword evidence="3" id="KW-1185">Reference proteome</keyword>
<evidence type="ECO:0000313" key="2">
    <source>
        <dbReference type="EMBL" id="OEY98099.1"/>
    </source>
</evidence>
<organism evidence="2 3">
    <name type="scientific">Acinetobacter qingfengensis</name>
    <dbReference type="NCBI Taxonomy" id="1262585"/>
    <lineage>
        <taxon>Bacteria</taxon>
        <taxon>Pseudomonadati</taxon>
        <taxon>Pseudomonadota</taxon>
        <taxon>Gammaproteobacteria</taxon>
        <taxon>Moraxellales</taxon>
        <taxon>Moraxellaceae</taxon>
        <taxon>Acinetobacter</taxon>
    </lineage>
</organism>
<evidence type="ECO:0000256" key="1">
    <source>
        <dbReference type="SAM" id="Phobius"/>
    </source>
</evidence>
<sequence length="189" mass="20942">MNKTLKTSIVVILLLTAAYIYLSPYLVLYQLKQAAERHDAQQLSQYIDYPSVRKSLKGQMGNYLLHKLHQPEKNVPGHEALAAIFASSIADKAVDLILTPEAIALLMKGQQFTATSSIKNSSTSTDQVSSASSGSTNELKYDLGYRSFSQFNASIYPDPQHTDQAIQIIMTRQGLSWKITAIELPKTSF</sequence>
<keyword evidence="1" id="KW-1133">Transmembrane helix</keyword>
<comment type="caution">
    <text evidence="2">The sequence shown here is derived from an EMBL/GenBank/DDBJ whole genome shotgun (WGS) entry which is preliminary data.</text>
</comment>